<feature type="non-terminal residue" evidence="1">
    <location>
        <position position="1"/>
    </location>
</feature>
<evidence type="ECO:0000313" key="1">
    <source>
        <dbReference type="EMBL" id="MCP1257635.1"/>
    </source>
</evidence>
<name>A0ABT1EXH2_9PROT</name>
<organism evidence="1 2">
    <name type="scientific">Acetobacter lambici</name>
    <dbReference type="NCBI Taxonomy" id="1332824"/>
    <lineage>
        <taxon>Bacteria</taxon>
        <taxon>Pseudomonadati</taxon>
        <taxon>Pseudomonadota</taxon>
        <taxon>Alphaproteobacteria</taxon>
        <taxon>Acetobacterales</taxon>
        <taxon>Acetobacteraceae</taxon>
        <taxon>Acetobacter</taxon>
    </lineage>
</organism>
<dbReference type="EMBL" id="JAMYZZ010000002">
    <property type="protein sequence ID" value="MCP1257635.1"/>
    <property type="molecule type" value="Genomic_DNA"/>
</dbReference>
<dbReference type="Proteomes" id="UP001523528">
    <property type="component" value="Unassembled WGS sequence"/>
</dbReference>
<reference evidence="1 2" key="1">
    <citation type="submission" date="2022-06" db="EMBL/GenBank/DDBJ databases">
        <title>Acetobacer genomes from food samples.</title>
        <authorList>
            <person name="Sombolestani A."/>
        </authorList>
    </citation>
    <scope>NUCLEOTIDE SEQUENCE [LARGE SCALE GENOMIC DNA]</scope>
    <source>
        <strain evidence="1 2">R-83285</strain>
    </source>
</reference>
<protein>
    <submittedName>
        <fullName evidence="1">Uncharacterized protein</fullName>
    </submittedName>
</protein>
<evidence type="ECO:0000313" key="2">
    <source>
        <dbReference type="Proteomes" id="UP001523528"/>
    </source>
</evidence>
<dbReference type="RefSeq" id="WP_253543680.1">
    <property type="nucleotide sequence ID" value="NZ_JAMYZZ010000002.1"/>
</dbReference>
<proteinExistence type="predicted"/>
<accession>A0ABT1EXH2</accession>
<keyword evidence="2" id="KW-1185">Reference proteome</keyword>
<comment type="caution">
    <text evidence="1">The sequence shown here is derived from an EMBL/GenBank/DDBJ whole genome shotgun (WGS) entry which is preliminary data.</text>
</comment>
<gene>
    <name evidence="1" type="ORF">NKW50_03390</name>
</gene>
<sequence length="83" mass="9850">RQSIKPSPKTRSEKHAVSISLSISYSLVKDQRAKELSRNSHPRQDCFVSVKQLLYPQTPTRQHYPTKKMTFFFQAHFMHRFQT</sequence>